<dbReference type="InterPro" id="IPR018247">
    <property type="entry name" value="EF_Hand_1_Ca_BS"/>
</dbReference>
<proteinExistence type="predicted"/>
<protein>
    <recommendedName>
        <fullName evidence="3">EF-hand domain-containing protein</fullName>
    </recommendedName>
</protein>
<gene>
    <name evidence="2" type="ORF">FPAR1323_LOCUS10216</name>
</gene>
<feature type="compositionally biased region" description="Low complexity" evidence="1">
    <location>
        <begin position="53"/>
        <end position="80"/>
    </location>
</feature>
<name>A0A7S2CDI7_9STRA</name>
<evidence type="ECO:0000256" key="1">
    <source>
        <dbReference type="SAM" id="MobiDB-lite"/>
    </source>
</evidence>
<evidence type="ECO:0000313" key="2">
    <source>
        <dbReference type="EMBL" id="CAD9422082.1"/>
    </source>
</evidence>
<dbReference type="PROSITE" id="PS00018">
    <property type="entry name" value="EF_HAND_1"/>
    <property type="match status" value="1"/>
</dbReference>
<dbReference type="EMBL" id="HBGT01019412">
    <property type="protein sequence ID" value="CAD9422082.1"/>
    <property type="molecule type" value="Transcribed_RNA"/>
</dbReference>
<evidence type="ECO:0008006" key="3">
    <source>
        <dbReference type="Google" id="ProtNLM"/>
    </source>
</evidence>
<feature type="region of interest" description="Disordered" evidence="1">
    <location>
        <begin position="1"/>
        <end position="111"/>
    </location>
</feature>
<feature type="region of interest" description="Disordered" evidence="1">
    <location>
        <begin position="157"/>
        <end position="198"/>
    </location>
</feature>
<reference evidence="2" key="1">
    <citation type="submission" date="2021-01" db="EMBL/GenBank/DDBJ databases">
        <authorList>
            <person name="Corre E."/>
            <person name="Pelletier E."/>
            <person name="Niang G."/>
            <person name="Scheremetjew M."/>
            <person name="Finn R."/>
            <person name="Kale V."/>
            <person name="Holt S."/>
            <person name="Cochrane G."/>
            <person name="Meng A."/>
            <person name="Brown T."/>
            <person name="Cohen L."/>
        </authorList>
    </citation>
    <scope>NUCLEOTIDE SEQUENCE</scope>
    <source>
        <strain evidence="2">RCC1693</strain>
    </source>
</reference>
<organism evidence="2">
    <name type="scientific">Florenciella parvula</name>
    <dbReference type="NCBI Taxonomy" id="236787"/>
    <lineage>
        <taxon>Eukaryota</taxon>
        <taxon>Sar</taxon>
        <taxon>Stramenopiles</taxon>
        <taxon>Ochrophyta</taxon>
        <taxon>Dictyochophyceae</taxon>
        <taxon>Florenciellales</taxon>
        <taxon>Florenciella</taxon>
    </lineage>
</organism>
<accession>A0A7S2CDI7</accession>
<dbReference type="AlphaFoldDB" id="A0A7S2CDI7"/>
<sequence>MASARRDRVPLTGRSNAAAASRTAPIPLSSRSASRMAGTPSGVSQWSGRPVDASARSGAAGPNAAPNPRAAETVADASASARRERIMKNFMSGAGAKKKSDTSRSTDSYSEWNNTHHVTSAARDNHVFGFGLGGAGRHEQIVNGITPMEVFEKKDAPLPTSTVGHHTHWRDDPEAIPRRRQRKGRPQGSEGIEAFDIDGDGTIDESEVLISSFMKNEHEAHNPTWEDPMWGGDGATDHVPLKLTARSKERKQQQKIDAGRREMVRRYWHDNRDHLWCIDPNLRGKGITDSIDTLMNTCEDKYNGNFALMMRNLHHDAVQLRQQSSVQTQMVVRPPVTCRINASLEVAGYKDGYKTARMKQEERINRVYAQIAQEGRSTSNPGGYDHNRKKGTEYGYGNMAGWCAARAKHPFAAHM</sequence>